<dbReference type="KEGG" id="pin:Ping_2647"/>
<dbReference type="STRING" id="357804.Ping_2647"/>
<dbReference type="Pfam" id="PF00892">
    <property type="entry name" value="EamA"/>
    <property type="match status" value="2"/>
</dbReference>
<evidence type="ECO:0000313" key="7">
    <source>
        <dbReference type="EMBL" id="ABM04363.1"/>
    </source>
</evidence>
<feature type="transmembrane region" description="Helical" evidence="5">
    <location>
        <begin position="263"/>
        <end position="281"/>
    </location>
</feature>
<keyword evidence="4 5" id="KW-0472">Membrane</keyword>
<evidence type="ECO:0000256" key="1">
    <source>
        <dbReference type="ARBA" id="ARBA00004141"/>
    </source>
</evidence>
<comment type="subcellular location">
    <subcellularLocation>
        <location evidence="1">Membrane</location>
        <topology evidence="1">Multi-pass membrane protein</topology>
    </subcellularLocation>
</comment>
<dbReference type="HOGENOM" id="CLU_033863_20_1_6"/>
<dbReference type="PANTHER" id="PTHR32322:SF9">
    <property type="entry name" value="AMINO-ACID METABOLITE EFFLUX PUMP-RELATED"/>
    <property type="match status" value="1"/>
</dbReference>
<dbReference type="PANTHER" id="PTHR32322">
    <property type="entry name" value="INNER MEMBRANE TRANSPORTER"/>
    <property type="match status" value="1"/>
</dbReference>
<feature type="domain" description="EamA" evidence="6">
    <location>
        <begin position="6"/>
        <end position="131"/>
    </location>
</feature>
<feature type="transmembrane region" description="Helical" evidence="5">
    <location>
        <begin position="58"/>
        <end position="76"/>
    </location>
</feature>
<dbReference type="RefSeq" id="WP_011770920.1">
    <property type="nucleotide sequence ID" value="NC_008709.1"/>
</dbReference>
<dbReference type="GO" id="GO:0016020">
    <property type="term" value="C:membrane"/>
    <property type="evidence" value="ECO:0007669"/>
    <property type="project" value="UniProtKB-SubCell"/>
</dbReference>
<feature type="transmembrane region" description="Helical" evidence="5">
    <location>
        <begin position="88"/>
        <end position="108"/>
    </location>
</feature>
<dbReference type="EMBL" id="CP000510">
    <property type="protein sequence ID" value="ABM04363.1"/>
    <property type="molecule type" value="Genomic_DNA"/>
</dbReference>
<dbReference type="InterPro" id="IPR000620">
    <property type="entry name" value="EamA_dom"/>
</dbReference>
<feature type="transmembrane region" description="Helical" evidence="5">
    <location>
        <begin position="168"/>
        <end position="187"/>
    </location>
</feature>
<feature type="transmembrane region" description="Helical" evidence="5">
    <location>
        <begin position="238"/>
        <end position="257"/>
    </location>
</feature>
<name>A1SXZ8_PSYIN</name>
<evidence type="ECO:0000256" key="5">
    <source>
        <dbReference type="SAM" id="Phobius"/>
    </source>
</evidence>
<dbReference type="AlphaFoldDB" id="A1SXZ8"/>
<feature type="transmembrane region" description="Helical" evidence="5">
    <location>
        <begin position="139"/>
        <end position="156"/>
    </location>
</feature>
<sequence>MSQRDLLIALSVMAIWGLNFSVIKLGVGEADPVLVTALRFTFATIPAIFFVKRPNVKWTYLLSYGLVFTIGVWGMATWSMDAGLSAGMASVLLQLNVFIAVILGYLFLNEPLSRAKMSGGVLAICGLALSLSVTDGTVSLAGVLLILLAALCWSIASIIIKKAATKEVFAFTVWAMLYALLPLYILAFYHSGAEQFQHTLQTWNSSLAFSVLFQAYPVTLLGYWIWNRILSTHPLSTVAPLTLLVPIFGLLGAFLFYQEQVESTKIIACLLIISGLMVGLIRPEVWSTLRLQVNVLRR</sequence>
<dbReference type="OrthoDB" id="7158585at2"/>
<evidence type="ECO:0000256" key="4">
    <source>
        <dbReference type="ARBA" id="ARBA00023136"/>
    </source>
</evidence>
<evidence type="ECO:0000256" key="3">
    <source>
        <dbReference type="ARBA" id="ARBA00022989"/>
    </source>
</evidence>
<feature type="transmembrane region" description="Helical" evidence="5">
    <location>
        <begin position="207"/>
        <end position="226"/>
    </location>
</feature>
<dbReference type="eggNOG" id="COG0697">
    <property type="taxonomic scope" value="Bacteria"/>
</dbReference>
<keyword evidence="3 5" id="KW-1133">Transmembrane helix</keyword>
<dbReference type="InterPro" id="IPR037185">
    <property type="entry name" value="EmrE-like"/>
</dbReference>
<evidence type="ECO:0000259" key="6">
    <source>
        <dbReference type="Pfam" id="PF00892"/>
    </source>
</evidence>
<organism evidence="7 8">
    <name type="scientific">Psychromonas ingrahamii (strain DSM 17664 / CCUG 51855 / 37)</name>
    <dbReference type="NCBI Taxonomy" id="357804"/>
    <lineage>
        <taxon>Bacteria</taxon>
        <taxon>Pseudomonadati</taxon>
        <taxon>Pseudomonadota</taxon>
        <taxon>Gammaproteobacteria</taxon>
        <taxon>Alteromonadales</taxon>
        <taxon>Psychromonadaceae</taxon>
        <taxon>Psychromonas</taxon>
    </lineage>
</organism>
<dbReference type="Proteomes" id="UP000000639">
    <property type="component" value="Chromosome"/>
</dbReference>
<keyword evidence="8" id="KW-1185">Reference proteome</keyword>
<dbReference type="SUPFAM" id="SSF103481">
    <property type="entry name" value="Multidrug resistance efflux transporter EmrE"/>
    <property type="match status" value="2"/>
</dbReference>
<evidence type="ECO:0000313" key="8">
    <source>
        <dbReference type="Proteomes" id="UP000000639"/>
    </source>
</evidence>
<evidence type="ECO:0000256" key="2">
    <source>
        <dbReference type="ARBA" id="ARBA00022692"/>
    </source>
</evidence>
<feature type="transmembrane region" description="Helical" evidence="5">
    <location>
        <begin position="115"/>
        <end position="133"/>
    </location>
</feature>
<reference evidence="7 8" key="1">
    <citation type="submission" date="2007-01" db="EMBL/GenBank/DDBJ databases">
        <title>Complete sequence of Psychromonas ingrahamii 37.</title>
        <authorList>
            <consortium name="US DOE Joint Genome Institute"/>
            <person name="Copeland A."/>
            <person name="Lucas S."/>
            <person name="Lapidus A."/>
            <person name="Barry K."/>
            <person name="Detter J.C."/>
            <person name="Glavina del Rio T."/>
            <person name="Hammon N."/>
            <person name="Israni S."/>
            <person name="Dalin E."/>
            <person name="Tice H."/>
            <person name="Pitluck S."/>
            <person name="Thompson L.S."/>
            <person name="Brettin T."/>
            <person name="Bruce D."/>
            <person name="Han C."/>
            <person name="Tapia R."/>
            <person name="Schmutz J."/>
            <person name="Larimer F."/>
            <person name="Land M."/>
            <person name="Hauser L."/>
            <person name="Kyrpides N."/>
            <person name="Ivanova N."/>
            <person name="Staley J."/>
            <person name="Richardson P."/>
        </authorList>
    </citation>
    <scope>NUCLEOTIDE SEQUENCE [LARGE SCALE GENOMIC DNA]</scope>
    <source>
        <strain evidence="7 8">37</strain>
    </source>
</reference>
<feature type="transmembrane region" description="Helical" evidence="5">
    <location>
        <begin position="33"/>
        <end position="51"/>
    </location>
</feature>
<feature type="transmembrane region" description="Helical" evidence="5">
    <location>
        <begin position="7"/>
        <end position="27"/>
    </location>
</feature>
<accession>A1SXZ8</accession>
<gene>
    <name evidence="7" type="ordered locus">Ping_2647</name>
</gene>
<protein>
    <submittedName>
        <fullName evidence="7">Hypothetical transmembrane protein DUF6</fullName>
    </submittedName>
</protein>
<dbReference type="InterPro" id="IPR050638">
    <property type="entry name" value="AA-Vitamin_Transporters"/>
</dbReference>
<keyword evidence="2 5" id="KW-0812">Transmembrane</keyword>
<proteinExistence type="predicted"/>
<feature type="domain" description="EamA" evidence="6">
    <location>
        <begin position="141"/>
        <end position="278"/>
    </location>
</feature>